<dbReference type="InterPro" id="IPR043502">
    <property type="entry name" value="DNA/RNA_pol_sf"/>
</dbReference>
<dbReference type="InterPro" id="IPR036397">
    <property type="entry name" value="RNaseH_sf"/>
</dbReference>
<dbReference type="InterPro" id="IPR041588">
    <property type="entry name" value="Integrase_H2C2"/>
</dbReference>
<name>A0ABM0MCC7_SACKO</name>
<dbReference type="Gene3D" id="3.30.70.270">
    <property type="match status" value="1"/>
</dbReference>
<dbReference type="InterPro" id="IPR001584">
    <property type="entry name" value="Integrase_cat-core"/>
</dbReference>
<dbReference type="PROSITE" id="PS50994">
    <property type="entry name" value="INTEGRASE"/>
    <property type="match status" value="1"/>
</dbReference>
<proteinExistence type="predicted"/>
<dbReference type="Gene3D" id="3.10.10.10">
    <property type="entry name" value="HIV Type 1 Reverse Transcriptase, subunit A, domain 1"/>
    <property type="match status" value="1"/>
</dbReference>
<dbReference type="CDD" id="cd01644">
    <property type="entry name" value="RT_pepA17"/>
    <property type="match status" value="1"/>
</dbReference>
<sequence>MKDLPHLIILDTPHGMNPVVEKLPSYVLNRWRERVATYKQINKKFPTFQYFTEFLTTVAKTQNDPDVPRFNNAQIRPDKGKASQQHRTRVFSTNTKDDTKQCAYHESPGHDLTECKAFMRKPIGERLELCRKKGLCFRCTQTHLAKDCTAEIICTTCQSKRHITCLHSSPAEKPQTTNKTDTNQEVTTRCTRLSKCSTGRSCSKIILAKVYRKGRPTEFIETYAVLDDQSNACMGTTSLFNSLGIHGPDLEYELSTCSTKGENRKGRRGVDIIIESCDGQKRYPLPVVLENNDLRSDKGEIPTPDVCRAFDHLKLITNKIPEIREDIGIELLVGRNCPEILKVRENRNGPVGAPWAQRTDLGWTVSGELCLETARGTIRASVHRTTASCDVTSYNTNQCTRERFQCHNHIYAKDIIVPKPDRNTDIFEETARDENKSLSVEDKQFLDIMDKHSHVNTQGNLELPRPFKQEPEQLPNNYQSVFNRFNNLRNQFRRNPDLLNQYVQYMEKLIKREHASPVLTTELNAKNTWYLPHFAVQHPQKSQIRVVFDSSSKFNGISLNDVLLQGPDQMNSLLGVLLRFRRNPIGIMGDVEQMFHNFHVCQVHRDYMRFLWFQDNNPTKPVIQYRMNVHIFGNVSSPAIATYGLRKIAHENRLTYGDDVSEFIHKDFYVDDGLTSQPDIATAISIIQRTREMLATRNINFHKIASNDRRVMHAMPSDIRAKDLQLFNLNRDMLPTQRSLGIQWSLQGDTFTFKVDLKVKPFSRRGVLATVNSVFDPLGILAPVTLEGKLILRELLKDETNVGWDNPLSEKYLPRWDRWCSSLTSVERVHLNRCYTSPDFGLVKKRECHVFSDASDIAIGAVAYLRSMNHENKVDVAFLLGKAKLNPTHAVSVPRLELCAAVLATQLVQVITTEMQDEIDTVIYHTDSTIVLGYLRNNSKRFQVYVANRVQKIHSCSSPVQWRHVPSTQNPADLASRSVPAQKLTSTMWLQGPSFLWQPDYAPERELSDADQYKFELREDDPEVRKQPGAFSISVSQSKLIRQNKQDHLGSERFSRFSKWSSLRRAVANLINLAIANKRNMRGEKNTPHQVTSDILIQAENVILRTLQKEHFPEEYSILSSSNNRTLTKKSSLYQLSPFIDRDGLIRVGGRIGQANFDFGERHPILSPKDSHVSRLIVEHVHQQVQHQGRQFTMGAVRSKGYWVPGLHNMVRNVINQCTVCKRLRAKPLTQIMADLPTDRLEATPPFTNVGIDVFGPWNVAVRKTRSGVVGAKRWGVIFVCLYTTAIHIEVIDSMDTSAFINALRRFIAIRGAVKRLRCDNGTNFVGAKNELETAMKELNHGHIQKFLAEQACEWIFNPPHASHFGGIWERQIGTVRRILNAMYVQLGKPQFSHDLLTTLMAEVTAIVNSRPITTVPSDSKDPVALTPNMIVTMETGPVPPPPGEFSQKDLYSRNRWRRVQYLADQFWVRWKREFLQHRQARRKWNVINPNINEGDIVLLQEKDQSRNDWPLARVIKAYKSEDNQVRKVDVMVHRDGTTRIYQRPVVELILIEKCNRDNFE</sequence>
<dbReference type="Proteomes" id="UP000694865">
    <property type="component" value="Unplaced"/>
</dbReference>
<protein>
    <submittedName>
        <fullName evidence="4">Uncharacterized protein LOC102809377</fullName>
    </submittedName>
</protein>
<dbReference type="InterPro" id="IPR040676">
    <property type="entry name" value="DUF5641"/>
</dbReference>
<dbReference type="InterPro" id="IPR008042">
    <property type="entry name" value="Retrotrans_Pao"/>
</dbReference>
<dbReference type="InterPro" id="IPR043128">
    <property type="entry name" value="Rev_trsase/Diguanyl_cyclase"/>
</dbReference>
<gene>
    <name evidence="4" type="primary">LOC102809377</name>
</gene>
<reference evidence="4" key="1">
    <citation type="submission" date="2025-08" db="UniProtKB">
        <authorList>
            <consortium name="RefSeq"/>
        </authorList>
    </citation>
    <scope>IDENTIFICATION</scope>
    <source>
        <tissue evidence="4">Testes</tissue>
    </source>
</reference>
<dbReference type="RefSeq" id="XP_006817668.1">
    <property type="nucleotide sequence ID" value="XM_006817605.1"/>
</dbReference>
<evidence type="ECO:0000313" key="4">
    <source>
        <dbReference type="RefSeq" id="XP_006817668.1"/>
    </source>
</evidence>
<dbReference type="InterPro" id="IPR012337">
    <property type="entry name" value="RNaseH-like_sf"/>
</dbReference>
<dbReference type="SUPFAM" id="SSF53098">
    <property type="entry name" value="Ribonuclease H-like"/>
    <property type="match status" value="1"/>
</dbReference>
<dbReference type="SUPFAM" id="SSF56672">
    <property type="entry name" value="DNA/RNA polymerases"/>
    <property type="match status" value="1"/>
</dbReference>
<dbReference type="GeneID" id="102809377"/>
<dbReference type="Pfam" id="PF18701">
    <property type="entry name" value="DUF5641"/>
    <property type="match status" value="1"/>
</dbReference>
<organism evidence="3 4">
    <name type="scientific">Saccoglossus kowalevskii</name>
    <name type="common">Acorn worm</name>
    <dbReference type="NCBI Taxonomy" id="10224"/>
    <lineage>
        <taxon>Eukaryota</taxon>
        <taxon>Metazoa</taxon>
        <taxon>Hemichordata</taxon>
        <taxon>Enteropneusta</taxon>
        <taxon>Harrimaniidae</taxon>
        <taxon>Saccoglossus</taxon>
    </lineage>
</organism>
<dbReference type="Pfam" id="PF05380">
    <property type="entry name" value="Peptidase_A17"/>
    <property type="match status" value="1"/>
</dbReference>
<feature type="domain" description="Integrase catalytic" evidence="2">
    <location>
        <begin position="1241"/>
        <end position="1436"/>
    </location>
</feature>
<dbReference type="Gene3D" id="1.10.340.70">
    <property type="match status" value="1"/>
</dbReference>
<feature type="region of interest" description="Disordered" evidence="1">
    <location>
        <begin position="65"/>
        <end position="85"/>
    </location>
</feature>
<accession>A0ABM0MCC7</accession>
<evidence type="ECO:0000259" key="2">
    <source>
        <dbReference type="PROSITE" id="PS50994"/>
    </source>
</evidence>
<evidence type="ECO:0000313" key="3">
    <source>
        <dbReference type="Proteomes" id="UP000694865"/>
    </source>
</evidence>
<dbReference type="Pfam" id="PF17921">
    <property type="entry name" value="Integrase_H2C2"/>
    <property type="match status" value="1"/>
</dbReference>
<dbReference type="PANTHER" id="PTHR47331:SF6">
    <property type="entry name" value="DOUBLECORTIN DOMAIN-CONTAINING PROTEIN"/>
    <property type="match status" value="1"/>
</dbReference>
<dbReference type="Gene3D" id="3.30.420.10">
    <property type="entry name" value="Ribonuclease H-like superfamily/Ribonuclease H"/>
    <property type="match status" value="1"/>
</dbReference>
<keyword evidence="3" id="KW-1185">Reference proteome</keyword>
<evidence type="ECO:0000256" key="1">
    <source>
        <dbReference type="SAM" id="MobiDB-lite"/>
    </source>
</evidence>
<dbReference type="PANTHER" id="PTHR47331">
    <property type="entry name" value="PHD-TYPE DOMAIN-CONTAINING PROTEIN"/>
    <property type="match status" value="1"/>
</dbReference>